<dbReference type="AlphaFoldDB" id="A0A5C5V7E7"/>
<dbReference type="EMBL" id="SIHJ01000002">
    <property type="protein sequence ID" value="TWT33675.1"/>
    <property type="molecule type" value="Genomic_DNA"/>
</dbReference>
<keyword evidence="2" id="KW-1185">Reference proteome</keyword>
<comment type="caution">
    <text evidence="1">The sequence shown here is derived from an EMBL/GenBank/DDBJ whole genome shotgun (WGS) entry which is preliminary data.</text>
</comment>
<gene>
    <name evidence="1" type="ORF">KOR34_35080</name>
</gene>
<dbReference type="Proteomes" id="UP000316714">
    <property type="component" value="Unassembled WGS sequence"/>
</dbReference>
<proteinExistence type="predicted"/>
<organism evidence="1 2">
    <name type="scientific">Posidoniimonas corsicana</name>
    <dbReference type="NCBI Taxonomy" id="1938618"/>
    <lineage>
        <taxon>Bacteria</taxon>
        <taxon>Pseudomonadati</taxon>
        <taxon>Planctomycetota</taxon>
        <taxon>Planctomycetia</taxon>
        <taxon>Pirellulales</taxon>
        <taxon>Lacipirellulaceae</taxon>
        <taxon>Posidoniimonas</taxon>
    </lineage>
</organism>
<evidence type="ECO:0000313" key="2">
    <source>
        <dbReference type="Proteomes" id="UP000316714"/>
    </source>
</evidence>
<accession>A0A5C5V7E7</accession>
<name>A0A5C5V7E7_9BACT</name>
<protein>
    <submittedName>
        <fullName evidence="1">Uncharacterized protein</fullName>
    </submittedName>
</protein>
<dbReference type="RefSeq" id="WP_146566495.1">
    <property type="nucleotide sequence ID" value="NZ_SIHJ01000002.1"/>
</dbReference>
<reference evidence="1 2" key="1">
    <citation type="submission" date="2019-02" db="EMBL/GenBank/DDBJ databases">
        <title>Deep-cultivation of Planctomycetes and their phenomic and genomic characterization uncovers novel biology.</title>
        <authorList>
            <person name="Wiegand S."/>
            <person name="Jogler M."/>
            <person name="Boedeker C."/>
            <person name="Pinto D."/>
            <person name="Vollmers J."/>
            <person name="Rivas-Marin E."/>
            <person name="Kohn T."/>
            <person name="Peeters S.H."/>
            <person name="Heuer A."/>
            <person name="Rast P."/>
            <person name="Oberbeckmann S."/>
            <person name="Bunk B."/>
            <person name="Jeske O."/>
            <person name="Meyerdierks A."/>
            <person name="Storesund J.E."/>
            <person name="Kallscheuer N."/>
            <person name="Luecker S."/>
            <person name="Lage O.M."/>
            <person name="Pohl T."/>
            <person name="Merkel B.J."/>
            <person name="Hornburger P."/>
            <person name="Mueller R.-W."/>
            <person name="Bruemmer F."/>
            <person name="Labrenz M."/>
            <person name="Spormann A.M."/>
            <person name="Op Den Camp H."/>
            <person name="Overmann J."/>
            <person name="Amann R."/>
            <person name="Jetten M.S.M."/>
            <person name="Mascher T."/>
            <person name="Medema M.H."/>
            <person name="Devos D.P."/>
            <person name="Kaster A.-K."/>
            <person name="Ovreas L."/>
            <person name="Rohde M."/>
            <person name="Galperin M.Y."/>
            <person name="Jogler C."/>
        </authorList>
    </citation>
    <scope>NUCLEOTIDE SEQUENCE [LARGE SCALE GENOMIC DNA]</scope>
    <source>
        <strain evidence="1 2">KOR34</strain>
    </source>
</reference>
<dbReference type="OrthoDB" id="9917705at2"/>
<evidence type="ECO:0000313" key="1">
    <source>
        <dbReference type="EMBL" id="TWT33675.1"/>
    </source>
</evidence>
<sequence length="100" mass="11890">MTAYIANHQKKLRILSKREAALKRAIDQGLDEFELLVLAHLVREAKMSVFKCEYTKNSPNQPSTFYPEREARTNRRIRRWLDLTLTEIVEIYRVCENPPR</sequence>